<comment type="subcellular location">
    <subcellularLocation>
        <location evidence="3">Cytoplasm</location>
        <location evidence="3">Cell cortex</location>
    </subcellularLocation>
    <subcellularLocation>
        <location evidence="1">Cytoplasm</location>
        <location evidence="1">Cytoskeleton</location>
        <location evidence="1">Microtubule organizing center</location>
        <location evidence="1">Centrosome</location>
    </subcellularLocation>
    <subcellularLocation>
        <location evidence="2">Cytoplasm</location>
        <location evidence="2">Cytoskeleton</location>
        <location evidence="2">Stress fiber</location>
    </subcellularLocation>
    <subcellularLocation>
        <location evidence="4">Cytoplasm</location>
        <location evidence="4">Myofibril</location>
    </subcellularLocation>
</comment>
<keyword evidence="11" id="KW-0206">Cytoskeleton</keyword>
<sequence length="494" mass="56549">MANFMEESCVKYACSCGILNPISKLYFCRHCLKVRCGFCLCHEVDVRFCSNCLENIPSSEARLNKSRCNSCFDCPCCQHTLSIRATSVQVPRKGGEDTPKEGDASDPNKVLTKKLYYLACLACRWSSRDVGIPDQTSAKGTWPENEYTYQARFQSILEYYQNVVIQDKQEKQEYMRRKTLKTHKFPSLTDRTGLTVNMIRRQIGWPDKNIQKINKPTITPSQAIEDFDELPEKFFTEKLNLRNVTTIEQRHGQPSHQPFTVNKLYPQRKNLCIKRSLRCRQCEHNVIKPEYHPGSIKYRIQLFAAYHVPDVLLVSCEKPLKPGAQAQAVLKLSNPTLHDMTITIMDLPTQEEEYEMMEDLKKSFEKNFTTLITSSPALPTSFSRQTSITEDPRLVNRKTTADMKIDDTAEFDELAETTSTKEEPNFIVSRKSNKVSLKVNFTPNGDLEAGDEVIIGFTMQYTYINTVSNTPDKKDPQEHALTSRVYVSMGSIAK</sequence>
<keyword evidence="8" id="KW-0832">Ubl conjugation</keyword>
<name>T1GM44_MEGSC</name>
<evidence type="ECO:0000256" key="2">
    <source>
        <dbReference type="ARBA" id="ARBA00004529"/>
    </source>
</evidence>
<accession>T1GM44</accession>
<evidence type="ECO:0000256" key="8">
    <source>
        <dbReference type="ARBA" id="ARBA00022843"/>
    </source>
</evidence>
<keyword evidence="16" id="KW-1185">Reference proteome</keyword>
<dbReference type="EMBL" id="CAQQ02199958">
    <property type="status" value="NOT_ANNOTATED_CDS"/>
    <property type="molecule type" value="Genomic_DNA"/>
</dbReference>
<dbReference type="OMA" id="KIYFCRH"/>
<evidence type="ECO:0000256" key="6">
    <source>
        <dbReference type="ARBA" id="ARBA00022499"/>
    </source>
</evidence>
<proteinExistence type="inferred from homology"/>
<evidence type="ECO:0000256" key="3">
    <source>
        <dbReference type="ARBA" id="ARBA00004544"/>
    </source>
</evidence>
<dbReference type="AlphaFoldDB" id="T1GM44"/>
<evidence type="ECO:0000256" key="14">
    <source>
        <dbReference type="ARBA" id="ARBA00093507"/>
    </source>
</evidence>
<dbReference type="GO" id="GO:0005938">
    <property type="term" value="C:cell cortex"/>
    <property type="evidence" value="ECO:0007669"/>
    <property type="project" value="UniProtKB-SubCell"/>
</dbReference>
<evidence type="ECO:0000256" key="7">
    <source>
        <dbReference type="ARBA" id="ARBA00022553"/>
    </source>
</evidence>
<dbReference type="GO" id="GO:0001725">
    <property type="term" value="C:stress fiber"/>
    <property type="evidence" value="ECO:0007669"/>
    <property type="project" value="UniProtKB-SubCell"/>
</dbReference>
<dbReference type="GO" id="GO:0005813">
    <property type="term" value="C:centrosome"/>
    <property type="evidence" value="ECO:0007669"/>
    <property type="project" value="UniProtKB-SubCell"/>
</dbReference>
<organism evidence="15 16">
    <name type="scientific">Megaselia scalaris</name>
    <name type="common">Humpbacked fly</name>
    <name type="synonym">Phora scalaris</name>
    <dbReference type="NCBI Taxonomy" id="36166"/>
    <lineage>
        <taxon>Eukaryota</taxon>
        <taxon>Metazoa</taxon>
        <taxon>Ecdysozoa</taxon>
        <taxon>Arthropoda</taxon>
        <taxon>Hexapoda</taxon>
        <taxon>Insecta</taxon>
        <taxon>Pterygota</taxon>
        <taxon>Neoptera</taxon>
        <taxon>Endopterygota</taxon>
        <taxon>Diptera</taxon>
        <taxon>Brachycera</taxon>
        <taxon>Muscomorpha</taxon>
        <taxon>Platypezoidea</taxon>
        <taxon>Phoridae</taxon>
        <taxon>Megaseliini</taxon>
        <taxon>Megaselia</taxon>
    </lineage>
</organism>
<keyword evidence="6" id="KW-1017">Isopeptide bond</keyword>
<evidence type="ECO:0000313" key="16">
    <source>
        <dbReference type="Proteomes" id="UP000015102"/>
    </source>
</evidence>
<dbReference type="GO" id="GO:0030016">
    <property type="term" value="C:myofibril"/>
    <property type="evidence" value="ECO:0007669"/>
    <property type="project" value="UniProtKB-SubCell"/>
</dbReference>
<evidence type="ECO:0000256" key="12">
    <source>
        <dbReference type="ARBA" id="ARBA00034776"/>
    </source>
</evidence>
<evidence type="ECO:0000256" key="11">
    <source>
        <dbReference type="ARBA" id="ARBA00023212"/>
    </source>
</evidence>
<keyword evidence="5" id="KW-0963">Cytoplasm</keyword>
<evidence type="ECO:0000256" key="5">
    <source>
        <dbReference type="ARBA" id="ARBA00022490"/>
    </source>
</evidence>
<evidence type="ECO:0000256" key="9">
    <source>
        <dbReference type="ARBA" id="ARBA00022990"/>
    </source>
</evidence>
<dbReference type="PANTHER" id="PTHR13034:SF2">
    <property type="entry name" value="DYNACTIN SUBUNIT 4"/>
    <property type="match status" value="1"/>
</dbReference>
<dbReference type="GO" id="GO:0005869">
    <property type="term" value="C:dynactin complex"/>
    <property type="evidence" value="ECO:0007669"/>
    <property type="project" value="InterPro"/>
</dbReference>
<evidence type="ECO:0000256" key="10">
    <source>
        <dbReference type="ARBA" id="ARBA00023054"/>
    </source>
</evidence>
<keyword evidence="10" id="KW-0175">Coiled coil</keyword>
<comment type="subunit">
    <text evidence="14">Subunit of dynactin, a multiprotein complex part of a tripartite complex with dynein and a adapter, such as BICDL1, BICD2 or HOOK3. The dynactin complex is built around ACTR1A/ACTB filament and consists of an actin-related filament composed of a shoulder domain, a pointed end and a barbed end. Its length is defined by its flexible shoulder domain. The soulder is composed of 2 DCTN1 subunits, 4 DCTN2 and 2 DCTN3. The 4 DCNT2 (via N-terminus) bind the ACTR1A filament and act as molecular rulers to determine the length. The pointed end is important for binding dynein-dynactin cargo adapters. Consists of 4 subunits: ACTR10, DCNT4, DCTN5 and DCTN6. The barbed end is composed of a CAPZA1:CAPZB heterodimers, which binds ACTR1A/ACTB filament and dynactin and stabilizes dynactin. Interacts with ATP7B, but not ATP7A, in a copper-dependent manner. Interacts with ANK2; this interaction is required for localization at costameres. Interacts with N4BP2L1.</text>
</comment>
<dbReference type="Pfam" id="PF05502">
    <property type="entry name" value="Dynactin_p62"/>
    <property type="match status" value="2"/>
</dbReference>
<dbReference type="HOGENOM" id="CLU_030384_0_0_1"/>
<dbReference type="InterPro" id="IPR008603">
    <property type="entry name" value="DCTN4"/>
</dbReference>
<evidence type="ECO:0000256" key="1">
    <source>
        <dbReference type="ARBA" id="ARBA00004300"/>
    </source>
</evidence>
<evidence type="ECO:0000256" key="4">
    <source>
        <dbReference type="ARBA" id="ARBA00004657"/>
    </source>
</evidence>
<evidence type="ECO:0000313" key="15">
    <source>
        <dbReference type="EnsemblMetazoa" id="MESCA004612-PA"/>
    </source>
</evidence>
<reference evidence="15" key="2">
    <citation type="submission" date="2015-06" db="UniProtKB">
        <authorList>
            <consortium name="EnsemblMetazoa"/>
        </authorList>
    </citation>
    <scope>IDENTIFICATION</scope>
</reference>
<keyword evidence="9" id="KW-0007">Acetylation</keyword>
<dbReference type="STRING" id="36166.T1GM44"/>
<keyword evidence="7" id="KW-0597">Phosphoprotein</keyword>
<dbReference type="Proteomes" id="UP000015102">
    <property type="component" value="Unassembled WGS sequence"/>
</dbReference>
<comment type="similarity">
    <text evidence="12">Belongs to the dynactin subunit 4 family.</text>
</comment>
<evidence type="ECO:0000256" key="13">
    <source>
        <dbReference type="ARBA" id="ARBA00034864"/>
    </source>
</evidence>
<dbReference type="PANTHER" id="PTHR13034">
    <property type="entry name" value="DYNACTIN P62 SUBUNIT"/>
    <property type="match status" value="1"/>
</dbReference>
<dbReference type="EnsemblMetazoa" id="MESCA004612-RA">
    <property type="protein sequence ID" value="MESCA004612-PA"/>
    <property type="gene ID" value="MESCA004612"/>
</dbReference>
<protein>
    <recommendedName>
        <fullName evidence="13">Dynactin subunit 4</fullName>
    </recommendedName>
</protein>
<reference evidence="16" key="1">
    <citation type="submission" date="2013-02" db="EMBL/GenBank/DDBJ databases">
        <authorList>
            <person name="Hughes D."/>
        </authorList>
    </citation>
    <scope>NUCLEOTIDE SEQUENCE</scope>
    <source>
        <strain>Durham</strain>
        <strain evidence="16">NC isolate 2 -- Noor lab</strain>
    </source>
</reference>